<dbReference type="STRING" id="1824.SAMN05444423_101717"/>
<reference evidence="2 3" key="1">
    <citation type="journal article" date="2014" name="BMC Genomics">
        <title>Genome based analysis of type-I polyketide synthase and nonribosomal peptide synthetase gene clusters in seven strains of five representative Nocardia species.</title>
        <authorList>
            <person name="Komaki H."/>
            <person name="Ichikawa N."/>
            <person name="Hosoyama A."/>
            <person name="Takahashi-Nakaguchi A."/>
            <person name="Matsuzawa T."/>
            <person name="Suzuki K."/>
            <person name="Fujita N."/>
            <person name="Gonoi T."/>
        </authorList>
    </citation>
    <scope>NUCLEOTIDE SEQUENCE [LARGE SCALE GENOMIC DNA]</scope>
    <source>
        <strain evidence="2 3">NBRC 15531</strain>
    </source>
</reference>
<dbReference type="EMBL" id="BAFO02000006">
    <property type="protein sequence ID" value="GAD82102.1"/>
    <property type="molecule type" value="Genomic_DNA"/>
</dbReference>
<evidence type="ECO:0008006" key="4">
    <source>
        <dbReference type="Google" id="ProtNLM"/>
    </source>
</evidence>
<evidence type="ECO:0000256" key="1">
    <source>
        <dbReference type="SAM" id="Phobius"/>
    </source>
</evidence>
<evidence type="ECO:0000313" key="3">
    <source>
        <dbReference type="Proteomes" id="UP000017048"/>
    </source>
</evidence>
<feature type="transmembrane region" description="Helical" evidence="1">
    <location>
        <begin position="20"/>
        <end position="45"/>
    </location>
</feature>
<dbReference type="GeneID" id="91514005"/>
<sequence>MSTPPPGYPGFRPPPDHPQTTTVLVLGILGLAFCGVLAPFAWLKGRTVLAEIDASQGRTGGRSQVYAGYIMGIIGTAMLALSLLVGLGGLVVFLIVGAAESSA</sequence>
<dbReference type="RefSeq" id="WP_019049746.1">
    <property type="nucleotide sequence ID" value="NZ_BAFO02000006.1"/>
</dbReference>
<protein>
    <recommendedName>
        <fullName evidence="4">DUF4190 domain-containing protein</fullName>
    </recommendedName>
</protein>
<gene>
    <name evidence="2" type="ORF">NCAST_06_00190</name>
</gene>
<comment type="caution">
    <text evidence="2">The sequence shown here is derived from an EMBL/GenBank/DDBJ whole genome shotgun (WGS) entry which is preliminary data.</text>
</comment>
<keyword evidence="1" id="KW-0472">Membrane</keyword>
<keyword evidence="3" id="KW-1185">Reference proteome</keyword>
<name>U5E387_NOCAS</name>
<dbReference type="Proteomes" id="UP000017048">
    <property type="component" value="Unassembled WGS sequence"/>
</dbReference>
<evidence type="ECO:0000313" key="2">
    <source>
        <dbReference type="EMBL" id="GAD82102.1"/>
    </source>
</evidence>
<feature type="transmembrane region" description="Helical" evidence="1">
    <location>
        <begin position="66"/>
        <end position="99"/>
    </location>
</feature>
<proteinExistence type="predicted"/>
<keyword evidence="1" id="KW-0812">Transmembrane</keyword>
<dbReference type="OrthoDB" id="3733716at2"/>
<dbReference type="AlphaFoldDB" id="U5E387"/>
<keyword evidence="1" id="KW-1133">Transmembrane helix</keyword>
<dbReference type="eggNOG" id="ENOG5033A46">
    <property type="taxonomic scope" value="Bacteria"/>
</dbReference>
<accession>U5E387</accession>
<organism evidence="2 3">
    <name type="scientific">Nocardia asteroides NBRC 15531</name>
    <dbReference type="NCBI Taxonomy" id="1110697"/>
    <lineage>
        <taxon>Bacteria</taxon>
        <taxon>Bacillati</taxon>
        <taxon>Actinomycetota</taxon>
        <taxon>Actinomycetes</taxon>
        <taxon>Mycobacteriales</taxon>
        <taxon>Nocardiaceae</taxon>
        <taxon>Nocardia</taxon>
    </lineage>
</organism>